<feature type="domain" description="FAD-binding" evidence="3">
    <location>
        <begin position="13"/>
        <end position="350"/>
    </location>
</feature>
<accession>A0ABN6X5G1</accession>
<evidence type="ECO:0000256" key="2">
    <source>
        <dbReference type="SAM" id="MobiDB-lite"/>
    </source>
</evidence>
<evidence type="ECO:0000259" key="3">
    <source>
        <dbReference type="Pfam" id="PF01494"/>
    </source>
</evidence>
<dbReference type="PRINTS" id="PR00420">
    <property type="entry name" value="RNGMNOXGNASE"/>
</dbReference>
<dbReference type="InterPro" id="IPR050631">
    <property type="entry name" value="PheA/TfdB_FAD_monoxygenase"/>
</dbReference>
<protein>
    <recommendedName>
        <fullName evidence="3">FAD-binding domain-containing protein</fullName>
    </recommendedName>
</protein>
<dbReference type="EMBL" id="AP027728">
    <property type="protein sequence ID" value="BDZ39273.1"/>
    <property type="molecule type" value="Genomic_DNA"/>
</dbReference>
<dbReference type="PANTHER" id="PTHR43476:SF3">
    <property type="entry name" value="FAD-BINDING MONOOXYGENASE"/>
    <property type="match status" value="1"/>
</dbReference>
<dbReference type="PANTHER" id="PTHR43476">
    <property type="entry name" value="3-(3-HYDROXY-PHENYL)PROPIONATE/3-HYDROXYCINNAMIC ACID HYDROXYLASE"/>
    <property type="match status" value="1"/>
</dbReference>
<dbReference type="Pfam" id="PF01494">
    <property type="entry name" value="FAD_binding_3"/>
    <property type="match status" value="1"/>
</dbReference>
<dbReference type="Gene3D" id="3.30.70.2450">
    <property type="match status" value="1"/>
</dbReference>
<name>A0ABN6X5G1_9MICO</name>
<dbReference type="RefSeq" id="WP_286299286.1">
    <property type="nucleotide sequence ID" value="NZ_AP027728.1"/>
</dbReference>
<evidence type="ECO:0000256" key="1">
    <source>
        <dbReference type="ARBA" id="ARBA00023002"/>
    </source>
</evidence>
<dbReference type="Gene3D" id="3.50.50.60">
    <property type="entry name" value="FAD/NAD(P)-binding domain"/>
    <property type="match status" value="1"/>
</dbReference>
<reference evidence="5" key="1">
    <citation type="journal article" date="2019" name="Int. J. Syst. Evol. Microbiol.">
        <title>The Global Catalogue of Microorganisms (GCM) 10K type strain sequencing project: providing services to taxonomists for standard genome sequencing and annotation.</title>
        <authorList>
            <consortium name="The Broad Institute Genomics Platform"/>
            <consortium name="The Broad Institute Genome Sequencing Center for Infectious Disease"/>
            <person name="Wu L."/>
            <person name="Ma J."/>
        </authorList>
    </citation>
    <scope>NUCLEOTIDE SEQUENCE [LARGE SCALE GENOMIC DNA]</scope>
    <source>
        <strain evidence="5">NBRC 106310</strain>
    </source>
</reference>
<dbReference type="SUPFAM" id="SSF51905">
    <property type="entry name" value="FAD/NAD(P)-binding domain"/>
    <property type="match status" value="1"/>
</dbReference>
<feature type="compositionally biased region" description="Low complexity" evidence="2">
    <location>
        <begin position="484"/>
        <end position="495"/>
    </location>
</feature>
<feature type="region of interest" description="Disordered" evidence="2">
    <location>
        <begin position="476"/>
        <end position="511"/>
    </location>
</feature>
<organism evidence="4 5">
    <name type="scientific">Microbacterium suwonense</name>
    <dbReference type="NCBI Taxonomy" id="683047"/>
    <lineage>
        <taxon>Bacteria</taxon>
        <taxon>Bacillati</taxon>
        <taxon>Actinomycetota</taxon>
        <taxon>Actinomycetes</taxon>
        <taxon>Micrococcales</taxon>
        <taxon>Microbacteriaceae</taxon>
        <taxon>Microbacterium</taxon>
    </lineage>
</organism>
<dbReference type="InterPro" id="IPR036188">
    <property type="entry name" value="FAD/NAD-bd_sf"/>
</dbReference>
<evidence type="ECO:0000313" key="4">
    <source>
        <dbReference type="EMBL" id="BDZ39273.1"/>
    </source>
</evidence>
<gene>
    <name evidence="4" type="ORF">GCM10025863_18870</name>
</gene>
<sequence>MRRRDRNDAELRDVIVVGGGPVGLTAALWLADGGAAVTVIEQQTAPGDLPRAISIADETFRIMDFLTICEELRSETLLDTGSRYFGLNDRLLAASKPLPSRSGHPAKSQFDQPVLEKLLWDRAVAHERIDFRTGMRAVGVAQSSDRVSVEVRPAGEDTQSELLVASFLIGADGGKSFVRSAIGTRLVGSTQQERWIVVDLVNVMTPREPYAEFYGNGRRPYVLVPGVKNRLRIEFMLFDGEDGDAMCAPEKIIALCEPIESGVRPEDIRRAVVYVAHQRVAEHYRRGRAFLVGDAAHLMPPFSGQGLNAGLRDANNIAWKILDVLAGRGTDALLDSYEAERRAHGAKMVTVSRRTGDVVMAIGAARTRLRDLLFRAISVVPPVYDYLRYMRFITPPNYADGVAVRAPSRRSPLADAVGRPLGQPTVVFANGETGVSTARWAASGRLCRSGRASASTHGIPTGTGWACVAYACSPRVPGSRASRKPTSPTSSRQPTPWCPCAAKPAQPERRQ</sequence>
<dbReference type="InterPro" id="IPR002938">
    <property type="entry name" value="FAD-bd"/>
</dbReference>
<keyword evidence="1" id="KW-0560">Oxidoreductase</keyword>
<proteinExistence type="predicted"/>
<dbReference type="Proteomes" id="UP001321543">
    <property type="component" value="Chromosome"/>
</dbReference>
<keyword evidence="5" id="KW-1185">Reference proteome</keyword>
<evidence type="ECO:0000313" key="5">
    <source>
        <dbReference type="Proteomes" id="UP001321543"/>
    </source>
</evidence>